<protein>
    <submittedName>
        <fullName evidence="1">Uncharacterized protein</fullName>
    </submittedName>
</protein>
<sequence>MAKYNILYPDNLSNTSNLSILYYKLFYIQKKIYVASQKCNNSLVQSLQKLLINSYSIQCLAIYLNGQHCTSLPTKYQQKKILLNKNINQHKIIKACLQQESNNYIAYWCLQPEWLAKKENNELSRVYLFNNYMYKQAYLLNNHKYFKYTYFCAEQSINTSVNHIDINYFISKLQTNTWIQYQVRNLLLQKYLKEFNNNFYLQNTGPLNKIYSNLCILFNQILLTGIEWISLQQNTSEIKQKVNLINIFYIISGYILITTEYKILYLIQAKIINFLYHIRKLEFYNYIHDFVYTLNDEILLSSNRVSLKIHQQDLTKIACISISSKTCKFLLRYMKNFLYHKNKFAYYRFNSYLNYQKINNILNKKLKIIYSNYKNFILNKQFAYINSILSYIIYKWTKKSLTRKYINYYSYITRKLNN</sequence>
<dbReference type="GeneID" id="29072896"/>
<geneLocation type="plastid" evidence="1"/>
<dbReference type="EMBL" id="KX284714">
    <property type="protein sequence ID" value="AOM65348.1"/>
    <property type="molecule type" value="Genomic_DNA"/>
</dbReference>
<gene>
    <name evidence="1" type="primary">orf418</name>
    <name evidence="1" type="ORF">Thor_056</name>
</gene>
<proteinExistence type="predicted"/>
<dbReference type="AlphaFoldDB" id="A0A1C9CAD6"/>
<keyword evidence="1" id="KW-0934">Plastid</keyword>
<evidence type="ECO:0000313" key="1">
    <source>
        <dbReference type="EMBL" id="AOM65348.1"/>
    </source>
</evidence>
<dbReference type="RefSeq" id="YP_009296413.1">
    <property type="nucleotide sequence ID" value="NC_031171.1"/>
</dbReference>
<accession>A0A1C9CAD6</accession>
<name>A0A1C9CAD6_9FLOR</name>
<reference evidence="1" key="1">
    <citation type="journal article" date="2018" name="PLoS ONE">
        <title>Plastid genome analysis of three Nemaliophycidae red algal species suggests environmental adaptation for iron limited habitats.</title>
        <authorList>
            <person name="Cho C.H."/>
            <person name="Choi J.W."/>
            <person name="Lam D.W."/>
            <person name="Kim K.M."/>
            <person name="Yoon H.S."/>
        </authorList>
    </citation>
    <scope>NUCLEOTIDE SEQUENCE</scope>
</reference>
<organism evidence="1">
    <name type="scientific">Thorea hispida</name>
    <dbReference type="NCBI Taxonomy" id="202687"/>
    <lineage>
        <taxon>Eukaryota</taxon>
        <taxon>Rhodophyta</taxon>
        <taxon>Florideophyceae</taxon>
        <taxon>Nemaliophycidae</taxon>
        <taxon>Thoreales</taxon>
        <taxon>Thoreaceae</taxon>
        <taxon>Thorea</taxon>
    </lineage>
</organism>